<comment type="caution">
    <text evidence="2">The sequence shown here is derived from an EMBL/GenBank/DDBJ whole genome shotgun (WGS) entry which is preliminary data.</text>
</comment>
<dbReference type="PANTHER" id="PTHR24413">
    <property type="entry name" value="SPECKLE-TYPE POZ PROTEIN"/>
    <property type="match status" value="1"/>
</dbReference>
<evidence type="ECO:0000313" key="2">
    <source>
        <dbReference type="EMBL" id="CAG7835339.1"/>
    </source>
</evidence>
<gene>
    <name evidence="2" type="ORF">AFUS01_LOCUS44724</name>
</gene>
<dbReference type="EMBL" id="CAJVCH010570601">
    <property type="protein sequence ID" value="CAG7835339.1"/>
    <property type="molecule type" value="Genomic_DNA"/>
</dbReference>
<name>A0A8J2LN71_9HEXA</name>
<protein>
    <recommendedName>
        <fullName evidence="1">BTB domain-containing protein</fullName>
    </recommendedName>
</protein>
<dbReference type="Proteomes" id="UP000708208">
    <property type="component" value="Unassembled WGS sequence"/>
</dbReference>
<dbReference type="Pfam" id="PF00651">
    <property type="entry name" value="BTB"/>
    <property type="match status" value="1"/>
</dbReference>
<evidence type="ECO:0000259" key="1">
    <source>
        <dbReference type="Pfam" id="PF00651"/>
    </source>
</evidence>
<dbReference type="CDD" id="cd14733">
    <property type="entry name" value="BACK"/>
    <property type="match status" value="1"/>
</dbReference>
<organism evidence="2 3">
    <name type="scientific">Allacma fusca</name>
    <dbReference type="NCBI Taxonomy" id="39272"/>
    <lineage>
        <taxon>Eukaryota</taxon>
        <taxon>Metazoa</taxon>
        <taxon>Ecdysozoa</taxon>
        <taxon>Arthropoda</taxon>
        <taxon>Hexapoda</taxon>
        <taxon>Collembola</taxon>
        <taxon>Symphypleona</taxon>
        <taxon>Sminthuridae</taxon>
        <taxon>Allacma</taxon>
    </lineage>
</organism>
<dbReference type="InterPro" id="IPR000210">
    <property type="entry name" value="BTB/POZ_dom"/>
</dbReference>
<dbReference type="OrthoDB" id="6359816at2759"/>
<reference evidence="2" key="1">
    <citation type="submission" date="2021-06" db="EMBL/GenBank/DDBJ databases">
        <authorList>
            <person name="Hodson N. C."/>
            <person name="Mongue J. A."/>
            <person name="Jaron S. K."/>
        </authorList>
    </citation>
    <scope>NUCLEOTIDE SEQUENCE</scope>
</reference>
<keyword evidence="3" id="KW-1185">Reference proteome</keyword>
<feature type="non-terminal residue" evidence="2">
    <location>
        <position position="1"/>
    </location>
</feature>
<sequence>QRFVADSSPQLATLVLNATKLLDVNDGDTESNSQNHSHPVIEISDDIGYNGTYEMLRYIYTGKVENLEKYAHRIIIGAEQYQLPGLKTICEQILISKANLSNVINLYVLGIDVSSSRLVRKAFAVIQANRANIVSQSEEFRKLSNKIKSFHIIITVFRHRINCFK</sequence>
<proteinExistence type="predicted"/>
<evidence type="ECO:0000313" key="3">
    <source>
        <dbReference type="Proteomes" id="UP000708208"/>
    </source>
</evidence>
<accession>A0A8J2LN71</accession>
<dbReference type="AlphaFoldDB" id="A0A8J2LN71"/>
<feature type="domain" description="BTB" evidence="1">
    <location>
        <begin position="35"/>
        <end position="97"/>
    </location>
</feature>